<dbReference type="GO" id="GO:0008237">
    <property type="term" value="F:metallopeptidase activity"/>
    <property type="evidence" value="ECO:0007669"/>
    <property type="project" value="InterPro"/>
</dbReference>
<feature type="signal peptide" evidence="1">
    <location>
        <begin position="1"/>
        <end position="26"/>
    </location>
</feature>
<evidence type="ECO:0000313" key="3">
    <source>
        <dbReference type="Proteomes" id="UP000824070"/>
    </source>
</evidence>
<name>A0A9D1S3F5_9FIRM</name>
<dbReference type="AlphaFoldDB" id="A0A9D1S3F5"/>
<dbReference type="PANTHER" id="PTHR41775:SF1">
    <property type="entry name" value="PEPTIDASE M6-LIKE DOMAIN-CONTAINING PROTEIN"/>
    <property type="match status" value="1"/>
</dbReference>
<protein>
    <recommendedName>
        <fullName evidence="4">M6 family metalloprotease domain-containing protein</fullName>
    </recommendedName>
</protein>
<dbReference type="Gene3D" id="3.40.390.10">
    <property type="entry name" value="Collagenase (Catalytic Domain)"/>
    <property type="match status" value="1"/>
</dbReference>
<reference evidence="2" key="1">
    <citation type="submission" date="2020-10" db="EMBL/GenBank/DDBJ databases">
        <authorList>
            <person name="Gilroy R."/>
        </authorList>
    </citation>
    <scope>NUCLEOTIDE SEQUENCE</scope>
    <source>
        <strain evidence="2">ChiGjej1B1-22543</strain>
    </source>
</reference>
<comment type="caution">
    <text evidence="2">The sequence shown here is derived from an EMBL/GenBank/DDBJ whole genome shotgun (WGS) entry which is preliminary data.</text>
</comment>
<reference evidence="2" key="2">
    <citation type="journal article" date="2021" name="PeerJ">
        <title>Extensive microbial diversity within the chicken gut microbiome revealed by metagenomics and culture.</title>
        <authorList>
            <person name="Gilroy R."/>
            <person name="Ravi A."/>
            <person name="Getino M."/>
            <person name="Pursley I."/>
            <person name="Horton D.L."/>
            <person name="Alikhan N.F."/>
            <person name="Baker D."/>
            <person name="Gharbi K."/>
            <person name="Hall N."/>
            <person name="Watson M."/>
            <person name="Adriaenssens E.M."/>
            <person name="Foster-Nyarko E."/>
            <person name="Jarju S."/>
            <person name="Secka A."/>
            <person name="Antonio M."/>
            <person name="Oren A."/>
            <person name="Chaudhuri R.R."/>
            <person name="La Ragione R."/>
            <person name="Hildebrand F."/>
            <person name="Pallen M.J."/>
        </authorList>
    </citation>
    <scope>NUCLEOTIDE SEQUENCE</scope>
    <source>
        <strain evidence="2">ChiGjej1B1-22543</strain>
    </source>
</reference>
<evidence type="ECO:0000256" key="1">
    <source>
        <dbReference type="SAM" id="SignalP"/>
    </source>
</evidence>
<dbReference type="InterPro" id="IPR024079">
    <property type="entry name" value="MetalloPept_cat_dom_sf"/>
</dbReference>
<dbReference type="PANTHER" id="PTHR41775">
    <property type="entry name" value="SECRETED PROTEIN-RELATED"/>
    <property type="match status" value="1"/>
</dbReference>
<gene>
    <name evidence="2" type="ORF">IAC52_03065</name>
</gene>
<feature type="chain" id="PRO_5039285395" description="M6 family metalloprotease domain-containing protein" evidence="1">
    <location>
        <begin position="27"/>
        <end position="520"/>
    </location>
</feature>
<dbReference type="SUPFAM" id="SSF55486">
    <property type="entry name" value="Metalloproteases ('zincins'), catalytic domain"/>
    <property type="match status" value="1"/>
</dbReference>
<dbReference type="Proteomes" id="UP000824070">
    <property type="component" value="Unassembled WGS sequence"/>
</dbReference>
<evidence type="ECO:0008006" key="4">
    <source>
        <dbReference type="Google" id="ProtNLM"/>
    </source>
</evidence>
<accession>A0A9D1S3F5</accession>
<evidence type="ECO:0000313" key="2">
    <source>
        <dbReference type="EMBL" id="HIU45262.1"/>
    </source>
</evidence>
<proteinExistence type="predicted"/>
<organism evidence="2 3">
    <name type="scientific">Candidatus Alloenteromonas pullicola</name>
    <dbReference type="NCBI Taxonomy" id="2840784"/>
    <lineage>
        <taxon>Bacteria</taxon>
        <taxon>Bacillati</taxon>
        <taxon>Bacillota</taxon>
        <taxon>Bacillota incertae sedis</taxon>
        <taxon>Candidatus Alloenteromonas</taxon>
    </lineage>
</organism>
<keyword evidence="1" id="KW-0732">Signal</keyword>
<dbReference type="EMBL" id="DVMV01000019">
    <property type="protein sequence ID" value="HIU45262.1"/>
    <property type="molecule type" value="Genomic_DNA"/>
</dbReference>
<sequence length="520" mass="57866">MRKRNGFKIIPLLGCCLLLSSCNIFDLLPGQNSSYDLGTVVPPTPSAEGVYEKVDLTKDYTYRDISLSSRLDAIPSEGEYTLLVLPIEFTDYPFSSSDIDNLNTALSAENGTGYWESLSSYYEKASYGKLKLHFEIANIYDTNMTAYTAYSKYAGIDDNGITLINAALTSYKRSNATKKFDSDGNGYLDGVIAVYSCPDSQSGDLNFNDAADFYWAYTYWATSDPSTISPSLNLYFWMSIDFIYTEPQSVFETRKIDAHTLCHEFGHMLGLDDYYPSGNSNFYPTGWLTMMDGNILDHDAFSKIALGWIEPTVVTDSATVEITTSASNPQAIVIPSSGWNWTAFGEYIVMELYTPTGLNELDSKVQYTGRPKGYTIPGVRVYHVDARLAEVTLTASSWGDEVNSEWDYYYGTKLNPADTSSMFRYYQVAATNCYKDAAFADPAYSLIELIDASSPKTDPFKRGEAADNDTLFTTGEEFSLSKYSAYFPGVVSLNDGTEFPYSVKFNYVGSDKANITITKE</sequence>
<dbReference type="PROSITE" id="PS51257">
    <property type="entry name" value="PROKAR_LIPOPROTEIN"/>
    <property type="match status" value="1"/>
</dbReference>